<reference evidence="2 3" key="1">
    <citation type="journal article" date="2019" name="Nat. Ecol. Evol.">
        <title>Megaphylogeny resolves global patterns of mushroom evolution.</title>
        <authorList>
            <person name="Varga T."/>
            <person name="Krizsan K."/>
            <person name="Foldi C."/>
            <person name="Dima B."/>
            <person name="Sanchez-Garcia M."/>
            <person name="Sanchez-Ramirez S."/>
            <person name="Szollosi G.J."/>
            <person name="Szarkandi J.G."/>
            <person name="Papp V."/>
            <person name="Albert L."/>
            <person name="Andreopoulos W."/>
            <person name="Angelini C."/>
            <person name="Antonin V."/>
            <person name="Barry K.W."/>
            <person name="Bougher N.L."/>
            <person name="Buchanan P."/>
            <person name="Buyck B."/>
            <person name="Bense V."/>
            <person name="Catcheside P."/>
            <person name="Chovatia M."/>
            <person name="Cooper J."/>
            <person name="Damon W."/>
            <person name="Desjardin D."/>
            <person name="Finy P."/>
            <person name="Geml J."/>
            <person name="Haridas S."/>
            <person name="Hughes K."/>
            <person name="Justo A."/>
            <person name="Karasinski D."/>
            <person name="Kautmanova I."/>
            <person name="Kiss B."/>
            <person name="Kocsube S."/>
            <person name="Kotiranta H."/>
            <person name="LaButti K.M."/>
            <person name="Lechner B.E."/>
            <person name="Liimatainen K."/>
            <person name="Lipzen A."/>
            <person name="Lukacs Z."/>
            <person name="Mihaltcheva S."/>
            <person name="Morgado L.N."/>
            <person name="Niskanen T."/>
            <person name="Noordeloos M.E."/>
            <person name="Ohm R.A."/>
            <person name="Ortiz-Santana B."/>
            <person name="Ovrebo C."/>
            <person name="Racz N."/>
            <person name="Riley R."/>
            <person name="Savchenko A."/>
            <person name="Shiryaev A."/>
            <person name="Soop K."/>
            <person name="Spirin V."/>
            <person name="Szebenyi C."/>
            <person name="Tomsovsky M."/>
            <person name="Tulloss R.E."/>
            <person name="Uehling J."/>
            <person name="Grigoriev I.V."/>
            <person name="Vagvolgyi C."/>
            <person name="Papp T."/>
            <person name="Martin F.M."/>
            <person name="Miettinen O."/>
            <person name="Hibbett D.S."/>
            <person name="Nagy L.G."/>
        </authorList>
    </citation>
    <scope>NUCLEOTIDE SEQUENCE [LARGE SCALE GENOMIC DNA]</scope>
    <source>
        <strain evidence="2 3">CBS 962.96</strain>
    </source>
</reference>
<organism evidence="2 3">
    <name type="scientific">Dendrothele bispora (strain CBS 962.96)</name>
    <dbReference type="NCBI Taxonomy" id="1314807"/>
    <lineage>
        <taxon>Eukaryota</taxon>
        <taxon>Fungi</taxon>
        <taxon>Dikarya</taxon>
        <taxon>Basidiomycota</taxon>
        <taxon>Agaricomycotina</taxon>
        <taxon>Agaricomycetes</taxon>
        <taxon>Agaricomycetidae</taxon>
        <taxon>Agaricales</taxon>
        <taxon>Agaricales incertae sedis</taxon>
        <taxon>Dendrothele</taxon>
    </lineage>
</organism>
<dbReference type="OrthoDB" id="3067692at2759"/>
<feature type="compositionally biased region" description="Acidic residues" evidence="1">
    <location>
        <begin position="62"/>
        <end position="71"/>
    </location>
</feature>
<accession>A0A4S8KUA3</accession>
<feature type="region of interest" description="Disordered" evidence="1">
    <location>
        <begin position="1"/>
        <end position="43"/>
    </location>
</feature>
<proteinExistence type="predicted"/>
<gene>
    <name evidence="2" type="ORF">K435DRAFT_875445</name>
</gene>
<evidence type="ECO:0000313" key="3">
    <source>
        <dbReference type="Proteomes" id="UP000297245"/>
    </source>
</evidence>
<dbReference type="Proteomes" id="UP000297245">
    <property type="component" value="Unassembled WGS sequence"/>
</dbReference>
<keyword evidence="3" id="KW-1185">Reference proteome</keyword>
<evidence type="ECO:0000313" key="2">
    <source>
        <dbReference type="EMBL" id="THU79456.1"/>
    </source>
</evidence>
<protein>
    <submittedName>
        <fullName evidence="2">Uncharacterized protein</fullName>
    </submittedName>
</protein>
<feature type="region of interest" description="Disordered" evidence="1">
    <location>
        <begin position="52"/>
        <end position="71"/>
    </location>
</feature>
<dbReference type="EMBL" id="ML180023">
    <property type="protein sequence ID" value="THU79456.1"/>
    <property type="molecule type" value="Genomic_DNA"/>
</dbReference>
<sequence length="511" mass="57266">MPRKRTRKIDKTTGASAPRMALGSVPNTSGVGSGDENGRRKRKLDVTVVTHKSALDVNNDPSDADDDETEPLDYSTHFSKFPPDTQWCRGCNDSSETPKVTCDDCKHISPNWSRFICPPCEHSSKGAPDIKLSEFVYHGFYDSNGAPIPKVLLEIRNRQFTWFKPLKLERLAIVQLQVAGIAQDLEIPYQIAVLKASAYASGVVSVSEVLGHQLRSPETDNPDLPCCPQPLLISKIAFDLATEDGVSEYGREMVNLRHAINSMGITRVVFFVVSHSDPETGDLHFAPGGAGAERLEIVMKALFSPATTEWLRPKETYLFTLVCGSKPITADGYRHLQTYVTSRFFENIFLFPTNNLQPLELTSFITNLLDHVLFRHEPIGTMIPVVLKELSTLGLHTRILHLGLRTDSRGRWISYADRYVWTQRTRRPWGLDAPAFCPQCNTIKSFRGVERLEGPDGKLVVQFKCHGANCRAAVTVPLTSAEYKLVRGPREPCGGWQQHDFQWNEELLGRF</sequence>
<evidence type="ECO:0000256" key="1">
    <source>
        <dbReference type="SAM" id="MobiDB-lite"/>
    </source>
</evidence>
<name>A0A4S8KUA3_DENBC</name>
<dbReference type="AlphaFoldDB" id="A0A4S8KUA3"/>